<dbReference type="Pfam" id="PF01057">
    <property type="entry name" value="Parvo_NS1"/>
    <property type="match status" value="1"/>
</dbReference>
<dbReference type="GO" id="GO:0039693">
    <property type="term" value="P:viral DNA genome replication"/>
    <property type="evidence" value="ECO:0007669"/>
    <property type="project" value="UniProtKB-KW"/>
</dbReference>
<comment type="cofactor">
    <cofactor evidence="1">
        <name>Mg(2+)</name>
        <dbReference type="ChEBI" id="CHEBI:18420"/>
    </cofactor>
</comment>
<evidence type="ECO:0000256" key="6">
    <source>
        <dbReference type="ARBA" id="ARBA00012551"/>
    </source>
</evidence>
<feature type="short sequence motif" description="RCR-2" evidence="27">
    <location>
        <begin position="18"/>
        <end position="20"/>
    </location>
</feature>
<evidence type="ECO:0000256" key="4">
    <source>
        <dbReference type="ARBA" id="ARBA00009826"/>
    </source>
</evidence>
<comment type="subcellular location">
    <subcellularLocation>
        <location evidence="3 27">Host nucleus</location>
    </subcellularLocation>
</comment>
<evidence type="ECO:0000256" key="24">
    <source>
        <dbReference type="ARBA" id="ARBA00030491"/>
    </source>
</evidence>
<keyword evidence="21 27" id="KW-0238">DNA-binding</keyword>
<evidence type="ECO:0000256" key="25">
    <source>
        <dbReference type="ARBA" id="ARBA00032999"/>
    </source>
</evidence>
<keyword evidence="15" id="KW-0347">Helicase</keyword>
<dbReference type="EMBL" id="KP729195">
    <property type="protein sequence ID" value="ALT04901.1"/>
    <property type="molecule type" value="Genomic_DNA"/>
</dbReference>
<evidence type="ECO:0000256" key="16">
    <source>
        <dbReference type="ARBA" id="ARBA00022840"/>
    </source>
</evidence>
<dbReference type="InterPro" id="IPR001257">
    <property type="entry name" value="Parvovirus_NS1_helicase"/>
</dbReference>
<evidence type="ECO:0000259" key="29">
    <source>
        <dbReference type="PROSITE" id="PS51206"/>
    </source>
</evidence>
<organism evidence="31 32">
    <name type="scientific">Bocaparvovirus lagomorph1</name>
    <dbReference type="NCBI Taxonomy" id="3052037"/>
    <lineage>
        <taxon>Viruses</taxon>
        <taxon>Monodnaviria</taxon>
        <taxon>Shotokuvirae</taxon>
        <taxon>Cossaviricota</taxon>
        <taxon>Quintoviricetes</taxon>
        <taxon>Piccovirales</taxon>
        <taxon>Parvoviridae</taxon>
        <taxon>Parvovirinae</taxon>
        <taxon>Bocaparvovirus</taxon>
    </lineage>
</organism>
<evidence type="ECO:0000256" key="22">
    <source>
        <dbReference type="ARBA" id="ARBA00023163"/>
    </source>
</evidence>
<evidence type="ECO:0000256" key="28">
    <source>
        <dbReference type="SAM" id="MobiDB-lite"/>
    </source>
</evidence>
<dbReference type="EC" id="3.6.4.12" evidence="6"/>
<dbReference type="InterPro" id="IPR049901">
    <property type="entry name" value="PV_NS1-NUC"/>
</dbReference>
<evidence type="ECO:0000256" key="11">
    <source>
        <dbReference type="ARBA" id="ARBA00022723"/>
    </source>
</evidence>
<dbReference type="KEGG" id="vg:26641704"/>
<evidence type="ECO:0000256" key="2">
    <source>
        <dbReference type="ARBA" id="ARBA00002892"/>
    </source>
</evidence>
<comment type="catalytic activity">
    <reaction evidence="26">
        <text>ATP + H2O = ADP + phosphate + H(+)</text>
        <dbReference type="Rhea" id="RHEA:13065"/>
        <dbReference type="ChEBI" id="CHEBI:15377"/>
        <dbReference type="ChEBI" id="CHEBI:15378"/>
        <dbReference type="ChEBI" id="CHEBI:30616"/>
        <dbReference type="ChEBI" id="CHEBI:43474"/>
        <dbReference type="ChEBI" id="CHEBI:456216"/>
        <dbReference type="EC" id="3.6.4.12"/>
    </reaction>
</comment>
<evidence type="ECO:0000256" key="13">
    <source>
        <dbReference type="ARBA" id="ARBA00022759"/>
    </source>
</evidence>
<feature type="domain" description="SF3 helicase" evidence="29">
    <location>
        <begin position="293"/>
        <end position="460"/>
    </location>
</feature>
<evidence type="ECO:0000256" key="9">
    <source>
        <dbReference type="ARBA" id="ARBA00022705"/>
    </source>
</evidence>
<keyword evidence="18" id="KW-0805">Transcription regulation</keyword>
<protein>
    <recommendedName>
        <fullName evidence="7">Initiator protein NS1</fullName>
        <ecNumber evidence="6">3.6.4.12</ecNumber>
    </recommendedName>
    <alternativeName>
        <fullName evidence="24">Non-structural protein 1</fullName>
    </alternativeName>
    <alternativeName>
        <fullName evidence="25">Non-structural protein NS1</fullName>
    </alternativeName>
</protein>
<evidence type="ECO:0000256" key="17">
    <source>
        <dbReference type="ARBA" id="ARBA00022842"/>
    </source>
</evidence>
<dbReference type="GO" id="GO:0003677">
    <property type="term" value="F:DNA binding"/>
    <property type="evidence" value="ECO:0007669"/>
    <property type="project" value="UniProtKB-UniRule"/>
</dbReference>
<comment type="function">
    <text evidence="2">Multifunctional protein which displays endonuclease and helicase activities required for initiating and directing viral DNA replication. Also plays a role in viral packaging and transactivation of several promoters. Binds site-specifically to 2-3 approximate tandem copies within the origins of replication (Ori), unwinds this hairpin region and nicks one DNA strand thereby initiating the rolling circle replication (RCR). Becomes covalently attached to the 5' end of the nick and provides a 3'OH for priming DNA synthesis. The helicase activity unwinds DNA in a 3'-5' direction on the longer strand. Participates in the transcriptional regulation of several promoters.</text>
</comment>
<dbReference type="PROSITE" id="PS52022">
    <property type="entry name" value="PV_NS1_NUC"/>
    <property type="match status" value="1"/>
</dbReference>
<keyword evidence="16" id="KW-0067">ATP-binding</keyword>
<keyword evidence="11" id="KW-0479">Metal-binding</keyword>
<evidence type="ECO:0000256" key="10">
    <source>
        <dbReference type="ARBA" id="ARBA00022722"/>
    </source>
</evidence>
<sequence>MSGENQWNFENNGDFRPHVHCIVSGKGLTRFTAKSMRLDVEKRWIACLVMAAKQTGLAELPEEQGPWKVLVRELDMAADEVLDGRMHCSRILQYRSRAGQYHALRVDAREFITNYFLPKNLLWNRQLSVNQATPGNSWFQQSYKCYALSYINEKFISYWRRRHLYERLANSVLTRTQSEPVASGSETVSLPEVSVQRFKLDKEPDPEQRMNKKQAMMLDAVQRSTHNHWLTYEDMVRGAPELLIMLESQPGGNKLIEQLLQMVHISITQKYTALEYILARHPMTQPDQLSPDNKIVQLLNFQGYNAWQTGHWLCVWLSKRANKQNTISFFGPASTGKTNLAKSVVNCVKLYGCVNHLNKNFVFNDCAAKLVLWWEECLMTTDWVEPAKCILGGTETRIDRKHRESQLLPHTPVIISTNNDIYTVVGGNVTHGVHATPLRARIVQFNLMKMLPQTFGEITTEECAAWLTACYARFKDHISLQGFCDIWRLKQVPHSFPNQSLCPSHTQDFVLHEHGLCLSCGGYLPLRRSPEPEPVQQASHVDWDEIDARWLGELPTMDAWSPDTQDWDWLDSESTLSAPDSPSLLSGRPSGRQSPDTATPDPTPPARPNTPVEPGEPDQQVPIIDLTGTDVSSDDETDCDEEAARVAASRLRELAEQLNNEFASQPVSEEDIRRYDRLQDELGIIRQQGEQGEPQEPIVLHCFETIPDSPAEEGDPQA</sequence>
<dbReference type="SUPFAM" id="SSF52540">
    <property type="entry name" value="P-loop containing nucleoside triphosphate hydrolases"/>
    <property type="match status" value="1"/>
</dbReference>
<keyword evidence="19" id="KW-1194">Viral DNA replication</keyword>
<evidence type="ECO:0000256" key="14">
    <source>
        <dbReference type="ARBA" id="ARBA00022801"/>
    </source>
</evidence>
<feature type="compositionally biased region" description="Polar residues" evidence="28">
    <location>
        <begin position="572"/>
        <end position="584"/>
    </location>
</feature>
<proteinExistence type="inferred from homology"/>
<keyword evidence="32" id="KW-1185">Reference proteome</keyword>
<keyword evidence="12 27" id="KW-0547">Nucleotide-binding</keyword>
<comment type="subunit">
    <text evidence="5">Homooligomer; when bound to DNA.</text>
</comment>
<keyword evidence="14 27" id="KW-0378">Hydrolase</keyword>
<dbReference type="GeneID" id="26641704"/>
<reference evidence="31 32" key="1">
    <citation type="journal article" date="2015" name="Vet. J.">
        <title>Novel bocaparvoviruses in rabbits.</title>
        <authorList>
            <person name="Lanave G."/>
            <person name="Martella V."/>
            <person name="Farkas S.L."/>
            <person name="Marton S."/>
            <person name="Feher E."/>
            <person name="Bodnar L."/>
            <person name="Lavazza A."/>
            <person name="Decaro N."/>
            <person name="Buonavoglia C."/>
            <person name="Banyai K."/>
        </authorList>
    </citation>
    <scope>NUCLEOTIDE SEQUENCE [LARGE SCALE GENOMIC DNA]</scope>
    <source>
        <strain evidence="31 32">LBoV 160/01/ITA</strain>
    </source>
</reference>
<evidence type="ECO:0000256" key="20">
    <source>
        <dbReference type="ARBA" id="ARBA00023124"/>
    </source>
</evidence>
<evidence type="ECO:0000256" key="8">
    <source>
        <dbReference type="ARBA" id="ARBA00022562"/>
    </source>
</evidence>
<keyword evidence="8 27" id="KW-1048">Host nucleus</keyword>
<keyword evidence="20 27" id="KW-0190">Covalent protein-DNA linkage</keyword>
<dbReference type="GO" id="GO:0016787">
    <property type="term" value="F:hydrolase activity"/>
    <property type="evidence" value="ECO:0007669"/>
    <property type="project" value="UniProtKB-KW"/>
</dbReference>
<name>A0A0U3BDC2_9VIRU</name>
<evidence type="ECO:0000256" key="23">
    <source>
        <dbReference type="ARBA" id="ARBA00023268"/>
    </source>
</evidence>
<evidence type="ECO:0000259" key="30">
    <source>
        <dbReference type="PROSITE" id="PS52022"/>
    </source>
</evidence>
<evidence type="ECO:0000256" key="3">
    <source>
        <dbReference type="ARBA" id="ARBA00004147"/>
    </source>
</evidence>
<keyword evidence="17" id="KW-0460">Magnesium</keyword>
<dbReference type="Pfam" id="PF22419">
    <property type="entry name" value="HBoV_NS1-like_N"/>
    <property type="match status" value="1"/>
</dbReference>
<keyword evidence="23" id="KW-0511">Multifunctional enzyme</keyword>
<dbReference type="PROSITE" id="PS51206">
    <property type="entry name" value="SF3_HELICASE_1"/>
    <property type="match status" value="1"/>
</dbReference>
<keyword evidence="13 27" id="KW-0255">Endonuclease</keyword>
<evidence type="ECO:0000256" key="15">
    <source>
        <dbReference type="ARBA" id="ARBA00022806"/>
    </source>
</evidence>
<evidence type="ECO:0000256" key="7">
    <source>
        <dbReference type="ARBA" id="ARBA00020731"/>
    </source>
</evidence>
<dbReference type="InterPro" id="IPR027417">
    <property type="entry name" value="P-loop_NTPase"/>
</dbReference>
<dbReference type="InterPro" id="IPR054766">
    <property type="entry name" value="BoV_NS1-like_N"/>
</dbReference>
<evidence type="ECO:0000256" key="26">
    <source>
        <dbReference type="ARBA" id="ARBA00047995"/>
    </source>
</evidence>
<dbReference type="GO" id="GO:0042025">
    <property type="term" value="C:host cell nucleus"/>
    <property type="evidence" value="ECO:0007669"/>
    <property type="project" value="UniProtKB-SubCell"/>
</dbReference>
<feature type="region of interest" description="Disordered" evidence="28">
    <location>
        <begin position="562"/>
        <end position="622"/>
    </location>
</feature>
<feature type="domain" description="PV NS1-Nuc" evidence="30">
    <location>
        <begin position="1"/>
        <end position="175"/>
    </location>
</feature>
<dbReference type="GO" id="GO:0005524">
    <property type="term" value="F:ATP binding"/>
    <property type="evidence" value="ECO:0007669"/>
    <property type="project" value="UniProtKB-KW"/>
</dbReference>
<evidence type="ECO:0000256" key="18">
    <source>
        <dbReference type="ARBA" id="ARBA00023015"/>
    </source>
</evidence>
<evidence type="ECO:0000256" key="27">
    <source>
        <dbReference type="PROSITE-ProRule" id="PRU01366"/>
    </source>
</evidence>
<feature type="active site" description="For nuclease activity" evidence="27">
    <location>
        <position position="115"/>
    </location>
</feature>
<evidence type="ECO:0000256" key="1">
    <source>
        <dbReference type="ARBA" id="ARBA00001946"/>
    </source>
</evidence>
<dbReference type="Proteomes" id="UP000103524">
    <property type="component" value="Segment"/>
</dbReference>
<feature type="short sequence motif" description="RCR-3" evidence="27">
    <location>
        <begin position="115"/>
        <end position="119"/>
    </location>
</feature>
<keyword evidence="10 27" id="KW-0540">Nuclease</keyword>
<dbReference type="GO" id="GO:0004519">
    <property type="term" value="F:endonuclease activity"/>
    <property type="evidence" value="ECO:0007669"/>
    <property type="project" value="UniProtKB-UniRule"/>
</dbReference>
<evidence type="ECO:0000313" key="31">
    <source>
        <dbReference type="EMBL" id="ALT04901.1"/>
    </source>
</evidence>
<dbReference type="GO" id="GO:0046872">
    <property type="term" value="F:metal ion binding"/>
    <property type="evidence" value="ECO:0007669"/>
    <property type="project" value="UniProtKB-KW"/>
</dbReference>
<evidence type="ECO:0000256" key="12">
    <source>
        <dbReference type="ARBA" id="ARBA00022741"/>
    </source>
</evidence>
<evidence type="ECO:0000313" key="32">
    <source>
        <dbReference type="Proteomes" id="UP000103524"/>
    </source>
</evidence>
<evidence type="ECO:0000256" key="19">
    <source>
        <dbReference type="ARBA" id="ARBA00023109"/>
    </source>
</evidence>
<keyword evidence="9 27" id="KW-0235">DNA replication</keyword>
<dbReference type="Gene3D" id="3.40.50.300">
    <property type="entry name" value="P-loop containing nucleotide triphosphate hydrolases"/>
    <property type="match status" value="1"/>
</dbReference>
<comment type="similarity">
    <text evidence="4">Belongs to the parvoviruses initiator protein NS1 family.</text>
</comment>
<evidence type="ECO:0000256" key="5">
    <source>
        <dbReference type="ARBA" id="ARBA00011717"/>
    </source>
</evidence>
<accession>A0A0U3BDC2</accession>
<dbReference type="Gene3D" id="3.40.1310.20">
    <property type="match status" value="1"/>
</dbReference>
<dbReference type="GO" id="GO:0006260">
    <property type="term" value="P:DNA replication"/>
    <property type="evidence" value="ECO:0007669"/>
    <property type="project" value="UniProtKB-UniRule"/>
</dbReference>
<dbReference type="InterPro" id="IPR014015">
    <property type="entry name" value="Helicase_SF3_DNA-vir"/>
</dbReference>
<keyword evidence="22" id="KW-0804">Transcription</keyword>
<dbReference type="GO" id="GO:0003678">
    <property type="term" value="F:DNA helicase activity"/>
    <property type="evidence" value="ECO:0007669"/>
    <property type="project" value="UniProtKB-EC"/>
</dbReference>
<dbReference type="RefSeq" id="YP_009215301.1">
    <property type="nucleotide sequence ID" value="NC_028973.1"/>
</dbReference>
<evidence type="ECO:0000256" key="21">
    <source>
        <dbReference type="ARBA" id="ARBA00023125"/>
    </source>
</evidence>